<dbReference type="GO" id="GO:0006396">
    <property type="term" value="P:RNA processing"/>
    <property type="evidence" value="ECO:0007669"/>
    <property type="project" value="InterPro"/>
</dbReference>
<dbReference type="AlphaFoldDB" id="A0A0D1IVC2"/>
<reference evidence="5 6" key="1">
    <citation type="submission" date="2014-12" db="EMBL/GenBank/DDBJ databases">
        <title>Comparative genome analysis of Bacillus coagulans HM-08, Clostridium butyricum HM-68, Bacillus subtilis HM-66 and Bacillus licheniformis BL-09.</title>
        <authorList>
            <person name="Zhang H."/>
        </authorList>
    </citation>
    <scope>NUCLEOTIDE SEQUENCE [LARGE SCALE GENOMIC DNA]</scope>
    <source>
        <strain evidence="5 6">HM-66</strain>
    </source>
</reference>
<feature type="domain" description="RNA 2-O ribose methyltransferase substrate binding" evidence="4">
    <location>
        <begin position="31"/>
        <end position="99"/>
    </location>
</feature>
<dbReference type="Gene3D" id="3.40.1280.10">
    <property type="match status" value="1"/>
</dbReference>
<comment type="caution">
    <text evidence="5">The sequence shown here is derived from an EMBL/GenBank/DDBJ whole genome shotgun (WGS) entry which is preliminary data.</text>
</comment>
<keyword evidence="2 5" id="KW-0489">Methyltransferase</keyword>
<proteinExistence type="inferred from homology"/>
<dbReference type="InterPro" id="IPR053888">
    <property type="entry name" value="MRM3-like_sub_bind"/>
</dbReference>
<dbReference type="InterPro" id="IPR013123">
    <property type="entry name" value="SpoU_subst-bd"/>
</dbReference>
<name>A0A0D1IVC2_BACIU</name>
<dbReference type="GO" id="GO:0003723">
    <property type="term" value="F:RNA binding"/>
    <property type="evidence" value="ECO:0007669"/>
    <property type="project" value="InterPro"/>
</dbReference>
<dbReference type="InterPro" id="IPR029026">
    <property type="entry name" value="tRNA_m1G_MTases_N"/>
</dbReference>
<dbReference type="EMBL" id="JXBC01000001">
    <property type="protein sequence ID" value="KIU13288.1"/>
    <property type="molecule type" value="Genomic_DNA"/>
</dbReference>
<dbReference type="InterPro" id="IPR029064">
    <property type="entry name" value="Ribosomal_eL30-like_sf"/>
</dbReference>
<evidence type="ECO:0000313" key="5">
    <source>
        <dbReference type="EMBL" id="KIU13288.1"/>
    </source>
</evidence>
<dbReference type="CDD" id="cd18095">
    <property type="entry name" value="SpoU-like_rRNA-MTase"/>
    <property type="match status" value="1"/>
</dbReference>
<dbReference type="PANTHER" id="PTHR43191:SF2">
    <property type="entry name" value="RRNA METHYLTRANSFERASE 3, MITOCHONDRIAL"/>
    <property type="match status" value="1"/>
</dbReference>
<dbReference type="SUPFAM" id="SSF75217">
    <property type="entry name" value="alpha/beta knot"/>
    <property type="match status" value="1"/>
</dbReference>
<accession>A0A0D1IVC2</accession>
<dbReference type="SMART" id="SM00967">
    <property type="entry name" value="SpoU_sub_bind"/>
    <property type="match status" value="1"/>
</dbReference>
<keyword evidence="3" id="KW-0808">Transferase</keyword>
<dbReference type="Pfam" id="PF00588">
    <property type="entry name" value="SpoU_methylase"/>
    <property type="match status" value="1"/>
</dbReference>
<dbReference type="Gene3D" id="3.30.1330.30">
    <property type="match status" value="1"/>
</dbReference>
<dbReference type="STRING" id="483913.AN935_14320"/>
<comment type="similarity">
    <text evidence="1">Belongs to the class IV-like SAM-binding methyltransferase superfamily. RNA methyltransferase TrmH family.</text>
</comment>
<dbReference type="GO" id="GO:0032259">
    <property type="term" value="P:methylation"/>
    <property type="evidence" value="ECO:0007669"/>
    <property type="project" value="UniProtKB-KW"/>
</dbReference>
<dbReference type="GO" id="GO:0005737">
    <property type="term" value="C:cytoplasm"/>
    <property type="evidence" value="ECO:0007669"/>
    <property type="project" value="UniProtKB-ARBA"/>
</dbReference>
<dbReference type="Pfam" id="PF22435">
    <property type="entry name" value="MRM3-like_sub_bind"/>
    <property type="match status" value="1"/>
</dbReference>
<evidence type="ECO:0000259" key="4">
    <source>
        <dbReference type="SMART" id="SM00967"/>
    </source>
</evidence>
<dbReference type="InterPro" id="IPR051259">
    <property type="entry name" value="rRNA_Methyltransferase"/>
</dbReference>
<gene>
    <name evidence="5" type="ORF">SC09_Contig17orf00497</name>
</gene>
<evidence type="ECO:0000256" key="1">
    <source>
        <dbReference type="ARBA" id="ARBA00007228"/>
    </source>
</evidence>
<dbReference type="Proteomes" id="UP000032247">
    <property type="component" value="Unassembled WGS sequence"/>
</dbReference>
<protein>
    <submittedName>
        <fullName evidence="5">RNA methylase</fullName>
    </submittedName>
</protein>
<dbReference type="GO" id="GO:0008173">
    <property type="term" value="F:RNA methyltransferase activity"/>
    <property type="evidence" value="ECO:0007669"/>
    <property type="project" value="InterPro"/>
</dbReference>
<dbReference type="PATRIC" id="fig|1423.173.peg.409"/>
<evidence type="ECO:0000313" key="6">
    <source>
        <dbReference type="Proteomes" id="UP000032247"/>
    </source>
</evidence>
<evidence type="ECO:0000256" key="3">
    <source>
        <dbReference type="ARBA" id="ARBA00022679"/>
    </source>
</evidence>
<sequence>MKQIESAKNQKVKDWKKLHTKKERTKTNTFLIEGEHLVEEALKSPGIVKEILVKDETKIPSDLETGIQCYMLSEDAFSAVTETETPQQIAAVCHMPEEKLATARKVLLIDAVQDPGNLGTMIRTADAAGLDAVVLGDGTADAFNGKTLRSAQGSHFHIPVVRRNLPSYVDELKAEGVKVYGTALQNGAPYQEIPQSESFALIVGNEGAGVDAGLLEKTDLNLYVPLYGQAESLNVAVAAAILVYHLRG</sequence>
<evidence type="ECO:0000256" key="2">
    <source>
        <dbReference type="ARBA" id="ARBA00022603"/>
    </source>
</evidence>
<dbReference type="SUPFAM" id="SSF55315">
    <property type="entry name" value="L30e-like"/>
    <property type="match status" value="1"/>
</dbReference>
<dbReference type="PANTHER" id="PTHR43191">
    <property type="entry name" value="RRNA METHYLTRANSFERASE 3"/>
    <property type="match status" value="1"/>
</dbReference>
<dbReference type="InterPro" id="IPR001537">
    <property type="entry name" value="SpoU_MeTrfase"/>
</dbReference>
<dbReference type="InterPro" id="IPR029028">
    <property type="entry name" value="Alpha/beta_knot_MTases"/>
</dbReference>
<organism evidence="5 6">
    <name type="scientific">Bacillus subtilis</name>
    <dbReference type="NCBI Taxonomy" id="1423"/>
    <lineage>
        <taxon>Bacteria</taxon>
        <taxon>Bacillati</taxon>
        <taxon>Bacillota</taxon>
        <taxon>Bacilli</taxon>
        <taxon>Bacillales</taxon>
        <taxon>Bacillaceae</taxon>
        <taxon>Bacillus</taxon>
    </lineage>
</organism>